<feature type="transmembrane region" description="Helical" evidence="1">
    <location>
        <begin position="93"/>
        <end position="111"/>
    </location>
</feature>
<comment type="caution">
    <text evidence="2">The sequence shown here is derived from an EMBL/GenBank/DDBJ whole genome shotgun (WGS) entry which is preliminary data.</text>
</comment>
<organism evidence="2 3">
    <name type="scientific">Laodelphax striatellus</name>
    <name type="common">Small brown planthopper</name>
    <name type="synonym">Delphax striatella</name>
    <dbReference type="NCBI Taxonomy" id="195883"/>
    <lineage>
        <taxon>Eukaryota</taxon>
        <taxon>Metazoa</taxon>
        <taxon>Ecdysozoa</taxon>
        <taxon>Arthropoda</taxon>
        <taxon>Hexapoda</taxon>
        <taxon>Insecta</taxon>
        <taxon>Pterygota</taxon>
        <taxon>Neoptera</taxon>
        <taxon>Paraneoptera</taxon>
        <taxon>Hemiptera</taxon>
        <taxon>Auchenorrhyncha</taxon>
        <taxon>Fulgoroidea</taxon>
        <taxon>Delphacidae</taxon>
        <taxon>Criomorphinae</taxon>
        <taxon>Laodelphax</taxon>
    </lineage>
</organism>
<feature type="transmembrane region" description="Helical" evidence="1">
    <location>
        <begin position="118"/>
        <end position="139"/>
    </location>
</feature>
<dbReference type="Pfam" id="PF14808">
    <property type="entry name" value="TMEM164"/>
    <property type="match status" value="1"/>
</dbReference>
<feature type="transmembrane region" description="Helical" evidence="1">
    <location>
        <begin position="180"/>
        <end position="204"/>
    </location>
</feature>
<dbReference type="FunCoup" id="A0A482X8V1">
    <property type="interactions" value="94"/>
</dbReference>
<dbReference type="OrthoDB" id="17328at2759"/>
<feature type="transmembrane region" description="Helical" evidence="1">
    <location>
        <begin position="233"/>
        <end position="258"/>
    </location>
</feature>
<evidence type="ECO:0000256" key="1">
    <source>
        <dbReference type="SAM" id="Phobius"/>
    </source>
</evidence>
<gene>
    <name evidence="2" type="ORF">LSTR_LSTR004322</name>
</gene>
<dbReference type="InterPro" id="IPR026508">
    <property type="entry name" value="TMEM164"/>
</dbReference>
<sequence>MLEWAYSGVNTTVAGNGGPECTAFLTWQTRLIETAVVLAFMYPLTVWSLKNLSPLKVDCVAKCDPTGKRILLVLMSLIWGIEIGFKFSSKTVIFLLNPCHITTALQIYLLAAKPSKTVAVVFRFQLNCMNGAILALAFPELDALNLPFETWIYWIQHTMMLVIPMYLLQQGGPFETEGLCDLSWCALSYVVLIVYHFVLLQGLAMPAQVNLNHMLCPAVKDPFKGPHYRKIAVIHQAILCPLMCKSLCALSLLISPYLNRQQQKLKSLNHKE</sequence>
<name>A0A482X8V1_LAOST</name>
<feature type="transmembrane region" description="Helical" evidence="1">
    <location>
        <begin position="70"/>
        <end position="87"/>
    </location>
</feature>
<keyword evidence="1" id="KW-0812">Transmembrane</keyword>
<dbReference type="STRING" id="195883.A0A482X8V1"/>
<feature type="transmembrane region" description="Helical" evidence="1">
    <location>
        <begin position="151"/>
        <end position="168"/>
    </location>
</feature>
<dbReference type="Proteomes" id="UP000291343">
    <property type="component" value="Unassembled WGS sequence"/>
</dbReference>
<feature type="transmembrane region" description="Helical" evidence="1">
    <location>
        <begin position="31"/>
        <end position="49"/>
    </location>
</feature>
<dbReference type="PANTHER" id="PTHR20948:SF2">
    <property type="entry name" value="TRANSMEMBRANE PROTEIN 164"/>
    <property type="match status" value="1"/>
</dbReference>
<protein>
    <recommendedName>
        <fullName evidence="4">Transmembrane protein 164</fullName>
    </recommendedName>
</protein>
<keyword evidence="1" id="KW-1133">Transmembrane helix</keyword>
<dbReference type="InParanoid" id="A0A482X8V1"/>
<dbReference type="EMBL" id="QKKF02015335">
    <property type="protein sequence ID" value="RZF42173.1"/>
    <property type="molecule type" value="Genomic_DNA"/>
</dbReference>
<accession>A0A482X8V1</accession>
<evidence type="ECO:0008006" key="4">
    <source>
        <dbReference type="Google" id="ProtNLM"/>
    </source>
</evidence>
<reference evidence="2 3" key="1">
    <citation type="journal article" date="2017" name="Gigascience">
        <title>Genome sequence of the small brown planthopper, Laodelphax striatellus.</title>
        <authorList>
            <person name="Zhu J."/>
            <person name="Jiang F."/>
            <person name="Wang X."/>
            <person name="Yang P."/>
            <person name="Bao Y."/>
            <person name="Zhao W."/>
            <person name="Wang W."/>
            <person name="Lu H."/>
            <person name="Wang Q."/>
            <person name="Cui N."/>
            <person name="Li J."/>
            <person name="Chen X."/>
            <person name="Luo L."/>
            <person name="Yu J."/>
            <person name="Kang L."/>
            <person name="Cui F."/>
        </authorList>
    </citation>
    <scope>NUCLEOTIDE SEQUENCE [LARGE SCALE GENOMIC DNA]</scope>
    <source>
        <strain evidence="2">Lst14</strain>
    </source>
</reference>
<proteinExistence type="predicted"/>
<dbReference type="PANTHER" id="PTHR20948">
    <property type="entry name" value="TRANSMEMBRANE PROTEIN 164"/>
    <property type="match status" value="1"/>
</dbReference>
<evidence type="ECO:0000313" key="2">
    <source>
        <dbReference type="EMBL" id="RZF42173.1"/>
    </source>
</evidence>
<keyword evidence="3" id="KW-1185">Reference proteome</keyword>
<keyword evidence="1" id="KW-0472">Membrane</keyword>
<evidence type="ECO:0000313" key="3">
    <source>
        <dbReference type="Proteomes" id="UP000291343"/>
    </source>
</evidence>
<dbReference type="AlphaFoldDB" id="A0A482X8V1"/>